<evidence type="ECO:0000313" key="3">
    <source>
        <dbReference type="EMBL" id="SEN56033.1"/>
    </source>
</evidence>
<dbReference type="Pfam" id="PF09560">
    <property type="entry name" value="Spore_YunB"/>
    <property type="match status" value="1"/>
</dbReference>
<dbReference type="PIRSF" id="PIRSF021383">
    <property type="entry name" value="YunB"/>
    <property type="match status" value="1"/>
</dbReference>
<keyword evidence="2" id="KW-1133">Transmembrane helix</keyword>
<dbReference type="NCBIfam" id="TIGR02832">
    <property type="entry name" value="spo_yunB"/>
    <property type="match status" value="1"/>
</dbReference>
<reference evidence="3 4" key="1">
    <citation type="submission" date="2016-10" db="EMBL/GenBank/DDBJ databases">
        <authorList>
            <person name="de Groot N.N."/>
        </authorList>
    </citation>
    <scope>NUCLEOTIDE SEQUENCE [LARGE SCALE GENOMIC DNA]</scope>
    <source>
        <strain evidence="3 4">DSM 46701</strain>
    </source>
</reference>
<feature type="region of interest" description="Disordered" evidence="1">
    <location>
        <begin position="228"/>
        <end position="250"/>
    </location>
</feature>
<sequence>MLFRRRLIRRKPRSFRVRKRGSFLFFALVMLLAVIIQIVWMIERNLEPMLLAYAKTTVKGIAMEAVRQGVHDMQRSLGNELDQIMAVDKDANGRITGVKINQNIQAQIYNQMTESVMKELNHLKDHPVEISVGQMLQSNIFAGYGPDIPVEMWLKGAPKVSLIPKLESHGINMVMVTLNLHIHNEMGVMVPFSKESILVDVQYPIAQSLVVGEVPEYYFYNDQGQMKKGEVGSPAPPPPAPALPATKHKD</sequence>
<evidence type="ECO:0000256" key="1">
    <source>
        <dbReference type="SAM" id="MobiDB-lite"/>
    </source>
</evidence>
<feature type="transmembrane region" description="Helical" evidence="2">
    <location>
        <begin position="21"/>
        <end position="42"/>
    </location>
</feature>
<dbReference type="InterPro" id="IPR014197">
    <property type="entry name" value="Sporulation_prot_YunB"/>
</dbReference>
<dbReference type="EMBL" id="FOCQ01000014">
    <property type="protein sequence ID" value="SEN56033.1"/>
    <property type="molecule type" value="Genomic_DNA"/>
</dbReference>
<keyword evidence="2" id="KW-0812">Transmembrane</keyword>
<evidence type="ECO:0000256" key="2">
    <source>
        <dbReference type="SAM" id="Phobius"/>
    </source>
</evidence>
<name>A0A1H8HIN1_9BACL</name>
<keyword evidence="2" id="KW-0472">Membrane</keyword>
<keyword evidence="4" id="KW-1185">Reference proteome</keyword>
<dbReference type="AlphaFoldDB" id="A0A1H8HIN1"/>
<accession>A0A1H8HIN1</accession>
<evidence type="ECO:0000313" key="4">
    <source>
        <dbReference type="Proteomes" id="UP000199695"/>
    </source>
</evidence>
<gene>
    <name evidence="3" type="ORF">SAMN05444955_11449</name>
</gene>
<organism evidence="3 4">
    <name type="scientific">Lihuaxuella thermophila</name>
    <dbReference type="NCBI Taxonomy" id="1173111"/>
    <lineage>
        <taxon>Bacteria</taxon>
        <taxon>Bacillati</taxon>
        <taxon>Bacillota</taxon>
        <taxon>Bacilli</taxon>
        <taxon>Bacillales</taxon>
        <taxon>Thermoactinomycetaceae</taxon>
        <taxon>Lihuaxuella</taxon>
    </lineage>
</organism>
<dbReference type="RefSeq" id="WP_170839963.1">
    <property type="nucleotide sequence ID" value="NZ_FOCQ01000014.1"/>
</dbReference>
<protein>
    <submittedName>
        <fullName evidence="3">Sporulation protein YunB</fullName>
    </submittedName>
</protein>
<dbReference type="STRING" id="1173111.SAMN05444955_11449"/>
<proteinExistence type="predicted"/>
<dbReference type="Proteomes" id="UP000199695">
    <property type="component" value="Unassembled WGS sequence"/>
</dbReference>